<proteinExistence type="predicted"/>
<comment type="caution">
    <text evidence="1">The sequence shown here is derived from an EMBL/GenBank/DDBJ whole genome shotgun (WGS) entry which is preliminary data.</text>
</comment>
<accession>A0A9W4I0Z1</accession>
<dbReference type="EMBL" id="CAJVNV010000421">
    <property type="protein sequence ID" value="CAG8190715.1"/>
    <property type="molecule type" value="Genomic_DNA"/>
</dbReference>
<gene>
    <name evidence="1" type="ORF">PNAL_LOCUS7202</name>
</gene>
<dbReference type="Proteomes" id="UP001153461">
    <property type="component" value="Unassembled WGS sequence"/>
</dbReference>
<organism evidence="1 2">
    <name type="scientific">Penicillium nalgiovense</name>
    <dbReference type="NCBI Taxonomy" id="60175"/>
    <lineage>
        <taxon>Eukaryota</taxon>
        <taxon>Fungi</taxon>
        <taxon>Dikarya</taxon>
        <taxon>Ascomycota</taxon>
        <taxon>Pezizomycotina</taxon>
        <taxon>Eurotiomycetes</taxon>
        <taxon>Eurotiomycetidae</taxon>
        <taxon>Eurotiales</taxon>
        <taxon>Aspergillaceae</taxon>
        <taxon>Penicillium</taxon>
    </lineage>
</organism>
<reference evidence="1" key="1">
    <citation type="submission" date="2021-07" db="EMBL/GenBank/DDBJ databases">
        <authorList>
            <person name="Branca A.L. A."/>
        </authorList>
    </citation>
    <scope>NUCLEOTIDE SEQUENCE</scope>
</reference>
<evidence type="ECO:0000313" key="1">
    <source>
        <dbReference type="EMBL" id="CAG8190715.1"/>
    </source>
</evidence>
<protein>
    <submittedName>
        <fullName evidence="1">Uncharacterized protein</fullName>
    </submittedName>
</protein>
<name>A0A9W4I0Z1_PENNA</name>
<sequence length="172" mass="19908">MRCDDKKYYKLRAPHLERLIDYVDGGGCLDTYNDVPNDIRRDLVLESQKGRKSRKTDVTNGPLYPSTIINVLPHVIIPRPREVAVREYCEWLESRATDEAYKADFRKICQVTLDNHLDLELILEDLDSGFFVERGIQIGTARRFLRDINEWATVMKPNGTDQTTVRSVCCTE</sequence>
<dbReference type="OrthoDB" id="4473921at2759"/>
<evidence type="ECO:0000313" key="2">
    <source>
        <dbReference type="Proteomes" id="UP001153461"/>
    </source>
</evidence>
<dbReference type="AlphaFoldDB" id="A0A9W4I0Z1"/>